<name>A0ACB8VK82_9TELE</name>
<keyword evidence="2" id="KW-1185">Reference proteome</keyword>
<dbReference type="EMBL" id="CM041550">
    <property type="protein sequence ID" value="KAI3355885.1"/>
    <property type="molecule type" value="Genomic_DNA"/>
</dbReference>
<evidence type="ECO:0000313" key="2">
    <source>
        <dbReference type="Proteomes" id="UP000831701"/>
    </source>
</evidence>
<comment type="caution">
    <text evidence="1">The sequence shown here is derived from an EMBL/GenBank/DDBJ whole genome shotgun (WGS) entry which is preliminary data.</text>
</comment>
<evidence type="ECO:0000313" key="1">
    <source>
        <dbReference type="EMBL" id="KAI3355885.1"/>
    </source>
</evidence>
<dbReference type="Proteomes" id="UP000831701">
    <property type="component" value="Chromosome 20"/>
</dbReference>
<organism evidence="1 2">
    <name type="scientific">Scortum barcoo</name>
    <name type="common">barcoo grunter</name>
    <dbReference type="NCBI Taxonomy" id="214431"/>
    <lineage>
        <taxon>Eukaryota</taxon>
        <taxon>Metazoa</taxon>
        <taxon>Chordata</taxon>
        <taxon>Craniata</taxon>
        <taxon>Vertebrata</taxon>
        <taxon>Euteleostomi</taxon>
        <taxon>Actinopterygii</taxon>
        <taxon>Neopterygii</taxon>
        <taxon>Teleostei</taxon>
        <taxon>Neoteleostei</taxon>
        <taxon>Acanthomorphata</taxon>
        <taxon>Eupercaria</taxon>
        <taxon>Centrarchiformes</taxon>
        <taxon>Terapontoidei</taxon>
        <taxon>Terapontidae</taxon>
        <taxon>Scortum</taxon>
    </lineage>
</organism>
<gene>
    <name evidence="1" type="ORF">L3Q82_004435</name>
</gene>
<protein>
    <submittedName>
        <fullName evidence="1">Uncharacterized protein</fullName>
    </submittedName>
</protein>
<accession>A0ACB8VK82</accession>
<proteinExistence type="predicted"/>
<reference evidence="1" key="1">
    <citation type="submission" date="2022-04" db="EMBL/GenBank/DDBJ databases">
        <title>Jade perch genome.</title>
        <authorList>
            <person name="Chao B."/>
        </authorList>
    </citation>
    <scope>NUCLEOTIDE SEQUENCE</scope>
    <source>
        <strain evidence="1">CB-2022</strain>
    </source>
</reference>
<sequence length="1324" mass="146609">MNWVILRLLILLTLSFLAFAEDKRQVTVTCPQYQEAFGGSCFQFVGLQRTFFGSQAWCEQHGGHLAFIPDAETQYFLQKYLDPTKDVWFGLAPSASPNQQHFSTVEGPLSWLDGSHITFSNWVSSPKPGAACGHIQRDSGFQWKATRACNEKLHFICQFESGRSIVCAGGNVTLQCGSGQVLMIDGGFYGRRNIHYCRSTRSPSTTPTEHQCGWVDVVESLAARCHGRQVCLIAEVEPLVEPCPQLGSYLSLDYNCKDGTNVTYRIQRDETLLSGLSVHRGNVSQNITMIAEMLRHLGPGCHKLTLHASNMVTFPEVSTDLQMCVLEKVAGLQASALSEKHDCLDSPEITIGVSLERGAPVLLLLRLTGDNSSYSESREMNTRKEIFHIRHPVQGPVQVKLRAWNVFSALEVDVLPSCGKDSVVTPNGHDGYLFTFKKRPREKHIRVARSSNGITAMPSDSVPDKNQNVTLSLDNPPKEDVNKRFEWTCKNPCKCQGDSSGLTRVIEGRCLPDPFEFNKYHFNEIDKSKNEVLKTQSICITLAPATVTDTLSVLSTDFPCSNCQYCFKTHDGKHLRCSGNNEVKDVFLPLGDSSSNYKLIITATAKNCSFEASTTIMPQVLDYTVSSGSSVDGLKTAVDDLVAKLKKKGILSGETMGQIFSSVSSILNGESDQSKKADREKLREQMLNIMTDTMKENPASSLQEVQVVARGLSAVVQIGTELSSSAQEEASLLFANLSSSLLLMNVNKSEENTKEMYSSASTIVEGASNILDYSSNMLSLDINPFSWNERGNISGLIGALSLTTKDGSRIPVENLKKDIEMVPSKDPLPFKLYLGYMEYPTETNHVAMTEMPHQGTTQEERYTWLLDPTKLKGNTGEHYLVVRPIVGPGIKSINANLSITSINAECKFWDKSQLDWSNNGCRVGVQTTHLVTQCLCNHLTFFGSSFFVTPNLVDPSRTAELFATFADNPVVVCFVGSLFLAYVLVAVWARRKDIQDTAKVKVTVLEDNDPADEYHYLLSISTGHRRGASTSSQTTKDFSDGHLWYSVISRPPSSTFTRVQRVSCCFSLLLCTMLTSIMFYGIPKDPSEQTMDLGHFKFTWQQFMIGVQSSLIMFPVNILIVSIFRLTRPREASCCRHKKAKTDSLEQNSSSHAAITNENINVTLETVIKDITRIARSLSKSMKTNIPGTEFGPGQQVDISAVLSVVEDFIKQNKTSDTAQSVTQSSDNLAQPQLPDGSAGKHSASTVEGIQKKSNKTQYLYRQLCHIDKELILLGPSGFPTPQSYSQALQQVQGMKGILEDELFKFSCVNQDEPTQKKYTLKSL</sequence>